<accession>A0A7S2WBB1</accession>
<proteinExistence type="inferred from homology"/>
<organism evidence="7">
    <name type="scientific">Mucochytrium quahogii</name>
    <dbReference type="NCBI Taxonomy" id="96639"/>
    <lineage>
        <taxon>Eukaryota</taxon>
        <taxon>Sar</taxon>
        <taxon>Stramenopiles</taxon>
        <taxon>Bigyra</taxon>
        <taxon>Labyrinthulomycetes</taxon>
        <taxon>Thraustochytrida</taxon>
        <taxon>Thraustochytriidae</taxon>
        <taxon>Mucochytrium</taxon>
    </lineage>
</organism>
<dbReference type="GO" id="GO:0012505">
    <property type="term" value="C:endomembrane system"/>
    <property type="evidence" value="ECO:0007669"/>
    <property type="project" value="UniProtKB-SubCell"/>
</dbReference>
<evidence type="ECO:0000256" key="6">
    <source>
        <dbReference type="SAM" id="Phobius"/>
    </source>
</evidence>
<gene>
    <name evidence="7" type="ORF">QSP1433_LOCUS5842</name>
</gene>
<feature type="transmembrane region" description="Helical" evidence="6">
    <location>
        <begin position="189"/>
        <end position="213"/>
    </location>
</feature>
<protein>
    <submittedName>
        <fullName evidence="7">Uncharacterized protein</fullName>
    </submittedName>
</protein>
<evidence type="ECO:0000256" key="4">
    <source>
        <dbReference type="ARBA" id="ARBA00022989"/>
    </source>
</evidence>
<dbReference type="PANTHER" id="PTHR31851">
    <property type="entry name" value="FE(2+)/MN(2+) TRANSPORTER PCL1"/>
    <property type="match status" value="1"/>
</dbReference>
<keyword evidence="5 6" id="KW-0472">Membrane</keyword>
<comment type="similarity">
    <text evidence="2">Belongs to the CCC1 family.</text>
</comment>
<dbReference type="EMBL" id="HBHK01009437">
    <property type="protein sequence ID" value="CAD9677568.1"/>
    <property type="molecule type" value="Transcribed_RNA"/>
</dbReference>
<evidence type="ECO:0000313" key="7">
    <source>
        <dbReference type="EMBL" id="CAD9677568.1"/>
    </source>
</evidence>
<name>A0A7S2WBB1_9STRA</name>
<dbReference type="AlphaFoldDB" id="A0A7S2WBB1"/>
<reference evidence="7" key="1">
    <citation type="submission" date="2021-01" db="EMBL/GenBank/DDBJ databases">
        <authorList>
            <person name="Corre E."/>
            <person name="Pelletier E."/>
            <person name="Niang G."/>
            <person name="Scheremetjew M."/>
            <person name="Finn R."/>
            <person name="Kale V."/>
            <person name="Holt S."/>
            <person name="Cochrane G."/>
            <person name="Meng A."/>
            <person name="Brown T."/>
            <person name="Cohen L."/>
        </authorList>
    </citation>
    <scope>NUCLEOTIDE SEQUENCE</scope>
    <source>
        <strain evidence="7">NY070348D</strain>
    </source>
</reference>
<evidence type="ECO:0000256" key="2">
    <source>
        <dbReference type="ARBA" id="ARBA00007049"/>
    </source>
</evidence>
<dbReference type="Pfam" id="PF01988">
    <property type="entry name" value="VIT1"/>
    <property type="match status" value="1"/>
</dbReference>
<comment type="subcellular location">
    <subcellularLocation>
        <location evidence="1">Endomembrane system</location>
        <topology evidence="1">Multi-pass membrane protein</topology>
    </subcellularLocation>
</comment>
<evidence type="ECO:0000256" key="5">
    <source>
        <dbReference type="ARBA" id="ARBA00023136"/>
    </source>
</evidence>
<evidence type="ECO:0000256" key="1">
    <source>
        <dbReference type="ARBA" id="ARBA00004127"/>
    </source>
</evidence>
<sequence>MSSGEDSHLLGKAPHRDLDLARSAYAANNAELSKKAHQAIGIAQATEEGHQKEGEFIKSVVFGGLDGILTTFAIVSGATGGGFGTEVILILGFSSKLADALAMGLGDALSTKAENEHIMKEREREYWEYDNYPEGEIQEMIELYQERGLTHEDAETVIRLMSEHRDFFVDIMMVEELGLQVPDGDDNPWFDGFVTFCAFVFFGFFPLLGYCVFPFAFPHLTSHQLFMIACLASGVTLFLLGAIKSNFSVKTWWRSGTEMLLIGYFVCFVAYSIGAVTKKLVGVNEI</sequence>
<keyword evidence="4 6" id="KW-1133">Transmembrane helix</keyword>
<feature type="transmembrane region" description="Helical" evidence="6">
    <location>
        <begin position="225"/>
        <end position="247"/>
    </location>
</feature>
<dbReference type="GO" id="GO:0030026">
    <property type="term" value="P:intracellular manganese ion homeostasis"/>
    <property type="evidence" value="ECO:0007669"/>
    <property type="project" value="InterPro"/>
</dbReference>
<keyword evidence="3 6" id="KW-0812">Transmembrane</keyword>
<feature type="transmembrane region" description="Helical" evidence="6">
    <location>
        <begin position="259"/>
        <end position="277"/>
    </location>
</feature>
<dbReference type="InterPro" id="IPR008217">
    <property type="entry name" value="Ccc1_fam"/>
</dbReference>
<evidence type="ECO:0000256" key="3">
    <source>
        <dbReference type="ARBA" id="ARBA00022692"/>
    </source>
</evidence>
<dbReference type="GO" id="GO:0005384">
    <property type="term" value="F:manganese ion transmembrane transporter activity"/>
    <property type="evidence" value="ECO:0007669"/>
    <property type="project" value="InterPro"/>
</dbReference>